<comment type="catalytic activity">
    <reaction evidence="7">
        <text>a 2'-deoxyadenosine in DNA + S-adenosyl-L-methionine = an N(6)-methyl-2'-deoxyadenosine in DNA + S-adenosyl-L-homocysteine + H(+)</text>
        <dbReference type="Rhea" id="RHEA:15197"/>
        <dbReference type="Rhea" id="RHEA-COMP:12418"/>
        <dbReference type="Rhea" id="RHEA-COMP:12419"/>
        <dbReference type="ChEBI" id="CHEBI:15378"/>
        <dbReference type="ChEBI" id="CHEBI:57856"/>
        <dbReference type="ChEBI" id="CHEBI:59789"/>
        <dbReference type="ChEBI" id="CHEBI:90615"/>
        <dbReference type="ChEBI" id="CHEBI:90616"/>
        <dbReference type="EC" id="2.1.1.72"/>
    </reaction>
</comment>
<evidence type="ECO:0000256" key="2">
    <source>
        <dbReference type="ARBA" id="ARBA00022603"/>
    </source>
</evidence>
<proteinExistence type="predicted"/>
<evidence type="ECO:0000256" key="6">
    <source>
        <dbReference type="ARBA" id="ARBA00023125"/>
    </source>
</evidence>
<feature type="domain" description="Type II methyltransferase M.TaqI-like" evidence="8">
    <location>
        <begin position="92"/>
        <end position="206"/>
    </location>
</feature>
<dbReference type="PANTHER" id="PTHR33841:SF6">
    <property type="entry name" value="TYPE II METHYLTRANSFERASE M.HINDII"/>
    <property type="match status" value="1"/>
</dbReference>
<evidence type="ECO:0000256" key="3">
    <source>
        <dbReference type="ARBA" id="ARBA00022679"/>
    </source>
</evidence>
<dbReference type="Proteomes" id="UP000283492">
    <property type="component" value="Unassembled WGS sequence"/>
</dbReference>
<evidence type="ECO:0000256" key="7">
    <source>
        <dbReference type="ARBA" id="ARBA00047942"/>
    </source>
</evidence>
<keyword evidence="2 9" id="KW-0489">Methyltransferase</keyword>
<dbReference type="Gene3D" id="3.40.50.150">
    <property type="entry name" value="Vaccinia Virus protein VP39"/>
    <property type="match status" value="1"/>
</dbReference>
<evidence type="ECO:0000256" key="5">
    <source>
        <dbReference type="ARBA" id="ARBA00022747"/>
    </source>
</evidence>
<evidence type="ECO:0000256" key="1">
    <source>
        <dbReference type="ARBA" id="ARBA00011900"/>
    </source>
</evidence>
<dbReference type="EMBL" id="QSFX01000007">
    <property type="protein sequence ID" value="RHA90023.1"/>
    <property type="molecule type" value="Genomic_DNA"/>
</dbReference>
<dbReference type="GO" id="GO:0009007">
    <property type="term" value="F:site-specific DNA-methyltransferase (adenine-specific) activity"/>
    <property type="evidence" value="ECO:0007669"/>
    <property type="project" value="UniProtKB-EC"/>
</dbReference>
<dbReference type="InterPro" id="IPR002052">
    <property type="entry name" value="DNA_methylase_N6_adenine_CS"/>
</dbReference>
<dbReference type="RefSeq" id="WP_118580506.1">
    <property type="nucleotide sequence ID" value="NZ_CABJFX010000007.1"/>
</dbReference>
<dbReference type="Pfam" id="PF07669">
    <property type="entry name" value="Eco57I"/>
    <property type="match status" value="1"/>
</dbReference>
<keyword evidence="6" id="KW-0238">DNA-binding</keyword>
<name>A0A413TYE9_9FIRM</name>
<keyword evidence="4" id="KW-0949">S-adenosyl-L-methionine</keyword>
<keyword evidence="3 9" id="KW-0808">Transferase</keyword>
<dbReference type="InterPro" id="IPR050953">
    <property type="entry name" value="N4_N6_ade-DNA_methylase"/>
</dbReference>
<organism evidence="9 10">
    <name type="scientific">Roseburia inulinivorans</name>
    <dbReference type="NCBI Taxonomy" id="360807"/>
    <lineage>
        <taxon>Bacteria</taxon>
        <taxon>Bacillati</taxon>
        <taxon>Bacillota</taxon>
        <taxon>Clostridia</taxon>
        <taxon>Lachnospirales</taxon>
        <taxon>Lachnospiraceae</taxon>
        <taxon>Roseburia</taxon>
    </lineage>
</organism>
<dbReference type="AlphaFoldDB" id="A0A413TYE9"/>
<gene>
    <name evidence="9" type="ORF">DW914_05850</name>
</gene>
<reference evidence="9 10" key="1">
    <citation type="submission" date="2018-08" db="EMBL/GenBank/DDBJ databases">
        <title>A genome reference for cultivated species of the human gut microbiota.</title>
        <authorList>
            <person name="Zou Y."/>
            <person name="Xue W."/>
            <person name="Luo G."/>
        </authorList>
    </citation>
    <scope>NUCLEOTIDE SEQUENCE [LARGE SCALE GENOMIC DNA]</scope>
    <source>
        <strain evidence="9 10">AM42-1AC</strain>
    </source>
</reference>
<evidence type="ECO:0000256" key="4">
    <source>
        <dbReference type="ARBA" id="ARBA00022691"/>
    </source>
</evidence>
<keyword evidence="5" id="KW-0680">Restriction system</keyword>
<dbReference type="InterPro" id="IPR011639">
    <property type="entry name" value="MethylTrfase_TaqI-like_dom"/>
</dbReference>
<dbReference type="GO" id="GO:0009307">
    <property type="term" value="P:DNA restriction-modification system"/>
    <property type="evidence" value="ECO:0007669"/>
    <property type="project" value="UniProtKB-KW"/>
</dbReference>
<dbReference type="GO" id="GO:0032259">
    <property type="term" value="P:methylation"/>
    <property type="evidence" value="ECO:0007669"/>
    <property type="project" value="UniProtKB-KW"/>
</dbReference>
<dbReference type="SUPFAM" id="SSF53335">
    <property type="entry name" value="S-adenosyl-L-methionine-dependent methyltransferases"/>
    <property type="match status" value="1"/>
</dbReference>
<evidence type="ECO:0000313" key="9">
    <source>
        <dbReference type="EMBL" id="RHA90023.1"/>
    </source>
</evidence>
<protein>
    <recommendedName>
        <fullName evidence="1">site-specific DNA-methyltransferase (adenine-specific)</fullName>
        <ecNumber evidence="1">2.1.1.72</ecNumber>
    </recommendedName>
</protein>
<dbReference type="InterPro" id="IPR029063">
    <property type="entry name" value="SAM-dependent_MTases_sf"/>
</dbReference>
<dbReference type="PROSITE" id="PS00092">
    <property type="entry name" value="N6_MTASE"/>
    <property type="match status" value="1"/>
</dbReference>
<dbReference type="EC" id="2.1.1.72" evidence="1"/>
<evidence type="ECO:0000313" key="10">
    <source>
        <dbReference type="Proteomes" id="UP000283492"/>
    </source>
</evidence>
<dbReference type="PRINTS" id="PR00507">
    <property type="entry name" value="N12N6MTFRASE"/>
</dbReference>
<comment type="caution">
    <text evidence="9">The sequence shown here is derived from an EMBL/GenBank/DDBJ whole genome shotgun (WGS) entry which is preliminary data.</text>
</comment>
<accession>A0A413TYE9</accession>
<evidence type="ECO:0000259" key="8">
    <source>
        <dbReference type="Pfam" id="PF07669"/>
    </source>
</evidence>
<sequence length="471" mass="54949">MANNCRIFTPTEYVNELLDAIGYKGQLYGKSILENSCGDGKILVEVVRRYIVSCKRKKMTNKEIKNGLEHDVYGVELEKAHAESCRKNLDDIANSLGVKDVAWNIIEGDYLRLQLNRKFTYIVGNPPYITYKDIEIPDRVYLKNSFISCCDGKFDYYYAFVEKSVKELEKNGKMAYIIPYSIYKNVFGYNLREYIKPYLQKVVDYTYKNKFPGITTSSTMLLLQNKKTKQFIYVDVVNGKQLTIKKNELGKKWEFTESEISSGKYRFGDYFQVNNTIATLYNKAFLIENFTRDDRYYNLSNGDKVEIGVVKKAVSKKRGAAAYNIAIIFPYYFENNELKHYTESEFEKKFPYATAHLMNYKEELKKRAADKNALWFEYGRSQALTKICEEKLVMPSITSSRINVTLEEKDVILCAGYFVTKNGKYSLQQAKNILESPRFYEYLKQIGIFTTGKSRRLSVNDIANYRFENWE</sequence>
<dbReference type="GO" id="GO:0003677">
    <property type="term" value="F:DNA binding"/>
    <property type="evidence" value="ECO:0007669"/>
    <property type="project" value="UniProtKB-KW"/>
</dbReference>
<dbReference type="PANTHER" id="PTHR33841">
    <property type="entry name" value="DNA METHYLTRANSFERASE YEEA-RELATED"/>
    <property type="match status" value="1"/>
</dbReference>